<comment type="caution">
    <text evidence="2">The sequence shown here is derived from an EMBL/GenBank/DDBJ whole genome shotgun (WGS) entry which is preliminary data.</text>
</comment>
<dbReference type="EMBL" id="JARQWQ010000002">
    <property type="protein sequence ID" value="KAK2573461.1"/>
    <property type="molecule type" value="Genomic_DNA"/>
</dbReference>
<proteinExistence type="predicted"/>
<organism evidence="2 3">
    <name type="scientific">Acropora cervicornis</name>
    <name type="common">Staghorn coral</name>
    <dbReference type="NCBI Taxonomy" id="6130"/>
    <lineage>
        <taxon>Eukaryota</taxon>
        <taxon>Metazoa</taxon>
        <taxon>Cnidaria</taxon>
        <taxon>Anthozoa</taxon>
        <taxon>Hexacorallia</taxon>
        <taxon>Scleractinia</taxon>
        <taxon>Astrocoeniina</taxon>
        <taxon>Acroporidae</taxon>
        <taxon>Acropora</taxon>
    </lineage>
</organism>
<sequence length="337" mass="38815">MKSKQDTPLKTGIMLLSLMLRGLASNDSLKKEKFQLQAMIGNFSFSQAQICDMLKQYHGGFVADSETIIILVTRKKTFQEVRTLGLRNTLRTRTEDKLCTDSSKRVHMNNFSMETSFDDNTKSAIEIPLLYLLEALASNDPLKAWINKYRIHRFVSEIKKKWRPNSCTITSKPVHIDNLPWKPNEQDSSTDTPTETLKFSFRLDFKMTTISEEPANIHNQHANSPIPRPKSEEIEDLKSFSSLLPTPTRINQCIHAMETTHLSSSLENPEDTSLKTGITLLSFDTQKSFDDNTRSAIEIPLLYLWKPLAPNDPLKAWIIHRFVSEIKKKWRPNRMHH</sequence>
<dbReference type="Proteomes" id="UP001249851">
    <property type="component" value="Unassembled WGS sequence"/>
</dbReference>
<keyword evidence="1" id="KW-0732">Signal</keyword>
<reference evidence="2" key="2">
    <citation type="journal article" date="2023" name="Science">
        <title>Genomic signatures of disease resistance in endangered staghorn corals.</title>
        <authorList>
            <person name="Vollmer S.V."/>
            <person name="Selwyn J.D."/>
            <person name="Despard B.A."/>
            <person name="Roesel C.L."/>
        </authorList>
    </citation>
    <scope>NUCLEOTIDE SEQUENCE</scope>
    <source>
        <strain evidence="2">K2</strain>
    </source>
</reference>
<evidence type="ECO:0000256" key="1">
    <source>
        <dbReference type="SAM" id="SignalP"/>
    </source>
</evidence>
<dbReference type="AlphaFoldDB" id="A0AAD9R5M3"/>
<keyword evidence="3" id="KW-1185">Reference proteome</keyword>
<reference evidence="2" key="1">
    <citation type="journal article" date="2023" name="G3 (Bethesda)">
        <title>Whole genome assembly and annotation of the endangered Caribbean coral Acropora cervicornis.</title>
        <authorList>
            <person name="Selwyn J.D."/>
            <person name="Vollmer S.V."/>
        </authorList>
    </citation>
    <scope>NUCLEOTIDE SEQUENCE</scope>
    <source>
        <strain evidence="2">K2</strain>
    </source>
</reference>
<evidence type="ECO:0000313" key="2">
    <source>
        <dbReference type="EMBL" id="KAK2573461.1"/>
    </source>
</evidence>
<accession>A0AAD9R5M3</accession>
<evidence type="ECO:0000313" key="3">
    <source>
        <dbReference type="Proteomes" id="UP001249851"/>
    </source>
</evidence>
<protein>
    <submittedName>
        <fullName evidence="2">Uncharacterized protein</fullName>
    </submittedName>
</protein>
<feature type="signal peptide" evidence="1">
    <location>
        <begin position="1"/>
        <end position="24"/>
    </location>
</feature>
<name>A0AAD9R5M3_ACRCE</name>
<feature type="chain" id="PRO_5042073307" evidence="1">
    <location>
        <begin position="25"/>
        <end position="337"/>
    </location>
</feature>
<gene>
    <name evidence="2" type="ORF">P5673_001115</name>
</gene>